<protein>
    <submittedName>
        <fullName evidence="1">Uncharacterized protein</fullName>
    </submittedName>
</protein>
<dbReference type="EMBL" id="CAJPIN010000503">
    <property type="protein sequence ID" value="CAG2053593.1"/>
    <property type="molecule type" value="Genomic_DNA"/>
</dbReference>
<keyword evidence="2" id="KW-1185">Reference proteome</keyword>
<gene>
    <name evidence="1" type="ORF">TPAB3V08_LOCUS644</name>
</gene>
<evidence type="ECO:0000313" key="1">
    <source>
        <dbReference type="EMBL" id="CAG2053593.1"/>
    </source>
</evidence>
<sequence length="159" mass="18776">MEWASFAYETGPFHSISGRFARKDDLDKRKTVSLLNILYMTHKYFTTSPWRRAFETYNFLRESLLLHTVMRPPKSTEIFTPQECKDALIHFTREYISNLPLVHLITLPTYHVHFNSSMDSLVLNDSSQLRADGFEKLPDQIMHPYAEPYDLSYDLQNHE</sequence>
<organism evidence="1 2">
    <name type="scientific">Timema podura</name>
    <name type="common">Walking stick</name>
    <dbReference type="NCBI Taxonomy" id="61482"/>
    <lineage>
        <taxon>Eukaryota</taxon>
        <taxon>Metazoa</taxon>
        <taxon>Ecdysozoa</taxon>
        <taxon>Arthropoda</taxon>
        <taxon>Hexapoda</taxon>
        <taxon>Insecta</taxon>
        <taxon>Pterygota</taxon>
        <taxon>Neoptera</taxon>
        <taxon>Polyneoptera</taxon>
        <taxon>Phasmatodea</taxon>
        <taxon>Timematodea</taxon>
        <taxon>Timematoidea</taxon>
        <taxon>Timematidae</taxon>
        <taxon>Timema</taxon>
    </lineage>
</organism>
<comment type="caution">
    <text evidence="1">The sequence shown here is derived from an EMBL/GenBank/DDBJ whole genome shotgun (WGS) entry which is preliminary data.</text>
</comment>
<proteinExistence type="predicted"/>
<dbReference type="Proteomes" id="UP001153148">
    <property type="component" value="Unassembled WGS sequence"/>
</dbReference>
<dbReference type="Pfam" id="PF14769">
    <property type="entry name" value="CLAMP"/>
    <property type="match status" value="1"/>
</dbReference>
<name>A0ABN7NKB1_TIMPD</name>
<accession>A0ABN7NKB1</accession>
<evidence type="ECO:0000313" key="2">
    <source>
        <dbReference type="Proteomes" id="UP001153148"/>
    </source>
</evidence>
<reference evidence="1" key="1">
    <citation type="submission" date="2021-03" db="EMBL/GenBank/DDBJ databases">
        <authorList>
            <person name="Tran Van P."/>
        </authorList>
    </citation>
    <scope>NUCLEOTIDE SEQUENCE</scope>
</reference>
<dbReference type="InterPro" id="IPR032727">
    <property type="entry name" value="CLAMP"/>
</dbReference>